<protein>
    <submittedName>
        <fullName evidence="1">Uncharacterized protein</fullName>
    </submittedName>
</protein>
<sequence length="55" mass="6092">MLDVNCAFESRCALYSLRSRRFSAIFPPQEEQGATGFIGFSNLGYGLRSRLLASS</sequence>
<accession>A0A653E6U1</accession>
<organism evidence="1">
    <name type="scientific">Pseudomonas marincola</name>
    <dbReference type="NCBI Taxonomy" id="437900"/>
    <lineage>
        <taxon>Bacteria</taxon>
        <taxon>Pseudomonadati</taxon>
        <taxon>Pseudomonadota</taxon>
        <taxon>Gammaproteobacteria</taxon>
        <taxon>Pseudomonadales</taxon>
        <taxon>Pseudomonadaceae</taxon>
        <taxon>Pseudomonas</taxon>
    </lineage>
</organism>
<proteinExistence type="predicted"/>
<evidence type="ECO:0000313" key="1">
    <source>
        <dbReference type="EMBL" id="VEV97502.1"/>
    </source>
</evidence>
<name>A0A653E6U1_9PSED</name>
<dbReference type="EMBL" id="LR215729">
    <property type="protein sequence ID" value="VEV97502.1"/>
    <property type="molecule type" value="Genomic_DNA"/>
</dbReference>
<reference evidence="1" key="1">
    <citation type="submission" date="2019-02" db="EMBL/GenBank/DDBJ databases">
        <authorList>
            <consortium name="Genoscope - CEA"/>
            <person name="William W."/>
        </authorList>
    </citation>
    <scope>NUCLEOTIDE SEQUENCE [LARGE SCALE GENOMIC DNA]</scope>
    <source>
        <strain evidence="1">YSy11</strain>
    </source>
</reference>
<gene>
    <name evidence="1" type="ORF">PMYSY11_2457</name>
</gene>
<dbReference type="AlphaFoldDB" id="A0A653E6U1"/>